<keyword evidence="6" id="KW-1185">Reference proteome</keyword>
<accession>A0A934K6T0</accession>
<protein>
    <submittedName>
        <fullName evidence="5">BlaI/MecI/CopY family transcriptional regulator</fullName>
    </submittedName>
</protein>
<dbReference type="RefSeq" id="WP_338198621.1">
    <property type="nucleotide sequence ID" value="NZ_JAEKNR010000024.1"/>
</dbReference>
<evidence type="ECO:0000256" key="2">
    <source>
        <dbReference type="ARBA" id="ARBA00023015"/>
    </source>
</evidence>
<dbReference type="Proteomes" id="UP000612893">
    <property type="component" value="Unassembled WGS sequence"/>
</dbReference>
<dbReference type="GO" id="GO:0003677">
    <property type="term" value="F:DNA binding"/>
    <property type="evidence" value="ECO:0007669"/>
    <property type="project" value="UniProtKB-KW"/>
</dbReference>
<evidence type="ECO:0000256" key="3">
    <source>
        <dbReference type="ARBA" id="ARBA00023125"/>
    </source>
</evidence>
<comment type="caution">
    <text evidence="5">The sequence shown here is derived from an EMBL/GenBank/DDBJ whole genome shotgun (WGS) entry which is preliminary data.</text>
</comment>
<evidence type="ECO:0000256" key="4">
    <source>
        <dbReference type="ARBA" id="ARBA00023163"/>
    </source>
</evidence>
<keyword evidence="4" id="KW-0804">Transcription</keyword>
<dbReference type="InterPro" id="IPR036388">
    <property type="entry name" value="WH-like_DNA-bd_sf"/>
</dbReference>
<sequence length="132" mass="14791">MSKDQALERAVRLLGPLEGRLMRAVWSGAVRQPFVVRDIQKVTPELAYTTLMTTLNRLAEKGLLVQAQVVRQRAYEYRAAGTAAEFLSVASREQANRMLEQFGEAALAAFASQLENVTPTERERLRKLVDAD</sequence>
<evidence type="ECO:0000313" key="6">
    <source>
        <dbReference type="Proteomes" id="UP000612893"/>
    </source>
</evidence>
<dbReference type="InterPro" id="IPR005650">
    <property type="entry name" value="BlaI_family"/>
</dbReference>
<dbReference type="Gene3D" id="1.10.10.10">
    <property type="entry name" value="Winged helix-like DNA-binding domain superfamily/Winged helix DNA-binding domain"/>
    <property type="match status" value="1"/>
</dbReference>
<dbReference type="InterPro" id="IPR036390">
    <property type="entry name" value="WH_DNA-bd_sf"/>
</dbReference>
<evidence type="ECO:0000313" key="5">
    <source>
        <dbReference type="EMBL" id="MBJ7596790.1"/>
    </source>
</evidence>
<evidence type="ECO:0000256" key="1">
    <source>
        <dbReference type="ARBA" id="ARBA00011046"/>
    </source>
</evidence>
<proteinExistence type="inferred from homology"/>
<dbReference type="AlphaFoldDB" id="A0A934K6T0"/>
<name>A0A934K6T0_9BACT</name>
<dbReference type="EMBL" id="JAEKNR010000024">
    <property type="protein sequence ID" value="MBJ7596790.1"/>
    <property type="molecule type" value="Genomic_DNA"/>
</dbReference>
<keyword evidence="3" id="KW-0238">DNA-binding</keyword>
<dbReference type="SUPFAM" id="SSF46785">
    <property type="entry name" value="Winged helix' DNA-binding domain"/>
    <property type="match status" value="1"/>
</dbReference>
<comment type="similarity">
    <text evidence="1">Belongs to the BlaI transcriptional regulatory family.</text>
</comment>
<gene>
    <name evidence="5" type="ORF">JF922_01700</name>
</gene>
<keyword evidence="2" id="KW-0805">Transcription regulation</keyword>
<organism evidence="5 6">
    <name type="scientific">Candidatus Nephthysia bennettiae</name>
    <dbReference type="NCBI Taxonomy" id="3127016"/>
    <lineage>
        <taxon>Bacteria</taxon>
        <taxon>Bacillati</taxon>
        <taxon>Candidatus Dormiibacterota</taxon>
        <taxon>Candidatus Dormibacteria</taxon>
        <taxon>Candidatus Dormibacterales</taxon>
        <taxon>Candidatus Dormibacteraceae</taxon>
        <taxon>Candidatus Nephthysia</taxon>
    </lineage>
</organism>
<reference evidence="5" key="1">
    <citation type="submission" date="2020-10" db="EMBL/GenBank/DDBJ databases">
        <title>Ca. Dormibacterota MAGs.</title>
        <authorList>
            <person name="Montgomery K."/>
        </authorList>
    </citation>
    <scope>NUCLEOTIDE SEQUENCE [LARGE SCALE GENOMIC DNA]</scope>
    <source>
        <strain evidence="5">SC8812_S17_10</strain>
    </source>
</reference>
<dbReference type="Pfam" id="PF03965">
    <property type="entry name" value="Penicillinase_R"/>
    <property type="match status" value="1"/>
</dbReference>